<organism evidence="2 3">
    <name type="scientific">Helianthus annuus</name>
    <name type="common">Common sunflower</name>
    <dbReference type="NCBI Taxonomy" id="4232"/>
    <lineage>
        <taxon>Eukaryota</taxon>
        <taxon>Viridiplantae</taxon>
        <taxon>Streptophyta</taxon>
        <taxon>Embryophyta</taxon>
        <taxon>Tracheophyta</taxon>
        <taxon>Spermatophyta</taxon>
        <taxon>Magnoliopsida</taxon>
        <taxon>eudicotyledons</taxon>
        <taxon>Gunneridae</taxon>
        <taxon>Pentapetalae</taxon>
        <taxon>asterids</taxon>
        <taxon>campanulids</taxon>
        <taxon>Asterales</taxon>
        <taxon>Asteraceae</taxon>
        <taxon>Asteroideae</taxon>
        <taxon>Heliantheae alliance</taxon>
        <taxon>Heliantheae</taxon>
        <taxon>Helianthus</taxon>
    </lineage>
</organism>
<proteinExistence type="predicted"/>
<dbReference type="Gramene" id="mRNA:HanXRQr2_Chr03g0102851">
    <property type="protein sequence ID" value="mRNA:HanXRQr2_Chr03g0102851"/>
    <property type="gene ID" value="HanXRQr2_Chr03g0102851"/>
</dbReference>
<keyword evidence="3" id="KW-1185">Reference proteome</keyword>
<accession>A0A251V7P5</accession>
<dbReference type="EMBL" id="CM007892">
    <property type="protein sequence ID" value="OTG30651.1"/>
    <property type="molecule type" value="Genomic_DNA"/>
</dbReference>
<dbReference type="EMBL" id="MNCJ02000318">
    <property type="protein sequence ID" value="KAF5813788.1"/>
    <property type="molecule type" value="Genomic_DNA"/>
</dbReference>
<dbReference type="Proteomes" id="UP000215914">
    <property type="component" value="Chromosome 3"/>
</dbReference>
<reference evidence="1" key="3">
    <citation type="submission" date="2020-06" db="EMBL/GenBank/DDBJ databases">
        <title>Helianthus annuus Genome sequencing and assembly Release 2.</title>
        <authorList>
            <person name="Gouzy J."/>
            <person name="Langlade N."/>
            <person name="Munos S."/>
        </authorList>
    </citation>
    <scope>NUCLEOTIDE SEQUENCE</scope>
    <source>
        <tissue evidence="1">Leaves</tissue>
    </source>
</reference>
<evidence type="ECO:0000313" key="1">
    <source>
        <dbReference type="EMBL" id="KAF5813788.1"/>
    </source>
</evidence>
<name>A0A251V7P5_HELAN</name>
<dbReference type="InParanoid" id="A0A251V7P5"/>
<dbReference type="AlphaFoldDB" id="A0A251V7P5"/>
<evidence type="ECO:0000313" key="2">
    <source>
        <dbReference type="EMBL" id="OTG30651.1"/>
    </source>
</evidence>
<reference evidence="2" key="2">
    <citation type="submission" date="2017-02" db="EMBL/GenBank/DDBJ databases">
        <title>Sunflower complete genome.</title>
        <authorList>
            <person name="Langlade N."/>
            <person name="Munos S."/>
        </authorList>
    </citation>
    <scope>NUCLEOTIDE SEQUENCE [LARGE SCALE GENOMIC DNA]</scope>
    <source>
        <tissue evidence="2">Leaves</tissue>
    </source>
</reference>
<reference evidence="1 3" key="1">
    <citation type="journal article" date="2017" name="Nature">
        <title>The sunflower genome provides insights into oil metabolism, flowering and Asterid evolution.</title>
        <authorList>
            <person name="Badouin H."/>
            <person name="Gouzy J."/>
            <person name="Grassa C.J."/>
            <person name="Murat F."/>
            <person name="Staton S.E."/>
            <person name="Cottret L."/>
            <person name="Lelandais-Briere C."/>
            <person name="Owens G.L."/>
            <person name="Carrere S."/>
            <person name="Mayjonade B."/>
            <person name="Legrand L."/>
            <person name="Gill N."/>
            <person name="Kane N.C."/>
            <person name="Bowers J.E."/>
            <person name="Hubner S."/>
            <person name="Bellec A."/>
            <person name="Berard A."/>
            <person name="Berges H."/>
            <person name="Blanchet N."/>
            <person name="Boniface M.C."/>
            <person name="Brunel D."/>
            <person name="Catrice O."/>
            <person name="Chaidir N."/>
            <person name="Claudel C."/>
            <person name="Donnadieu C."/>
            <person name="Faraut T."/>
            <person name="Fievet G."/>
            <person name="Helmstetter N."/>
            <person name="King M."/>
            <person name="Knapp S.J."/>
            <person name="Lai Z."/>
            <person name="Le Paslier M.C."/>
            <person name="Lippi Y."/>
            <person name="Lorenzon L."/>
            <person name="Mandel J.R."/>
            <person name="Marage G."/>
            <person name="Marchand G."/>
            <person name="Marquand E."/>
            <person name="Bret-Mestries E."/>
            <person name="Morien E."/>
            <person name="Nambeesan S."/>
            <person name="Nguyen T."/>
            <person name="Pegot-Espagnet P."/>
            <person name="Pouilly N."/>
            <person name="Raftis F."/>
            <person name="Sallet E."/>
            <person name="Schiex T."/>
            <person name="Thomas J."/>
            <person name="Vandecasteele C."/>
            <person name="Vares D."/>
            <person name="Vear F."/>
            <person name="Vautrin S."/>
            <person name="Crespi M."/>
            <person name="Mangin B."/>
            <person name="Burke J.M."/>
            <person name="Salse J."/>
            <person name="Munos S."/>
            <person name="Vincourt P."/>
            <person name="Rieseberg L.H."/>
            <person name="Langlade N.B."/>
        </authorList>
    </citation>
    <scope>NUCLEOTIDE SEQUENCE [LARGE SCALE GENOMIC DNA]</scope>
    <source>
        <strain evidence="3">cv. SF193</strain>
        <tissue evidence="1">Leaves</tissue>
    </source>
</reference>
<evidence type="ECO:0000313" key="3">
    <source>
        <dbReference type="Proteomes" id="UP000215914"/>
    </source>
</evidence>
<gene>
    <name evidence="2" type="ORF">HannXRQ_Chr03g0066851</name>
    <name evidence="1" type="ORF">HanXRQr2_Chr03g0102851</name>
</gene>
<protein>
    <submittedName>
        <fullName evidence="2">Uncharacterized protein</fullName>
    </submittedName>
</protein>
<sequence>MRSIGTFQRQPNLPRSRALHMLKRAFRDCGQQEHANMGIIRDPDCMLRIRFRLLWETIFLFFTRRR</sequence>